<organism evidence="2 3">
    <name type="scientific">Puccinia graminis f. sp. tritici</name>
    <dbReference type="NCBI Taxonomy" id="56615"/>
    <lineage>
        <taxon>Eukaryota</taxon>
        <taxon>Fungi</taxon>
        <taxon>Dikarya</taxon>
        <taxon>Basidiomycota</taxon>
        <taxon>Pucciniomycotina</taxon>
        <taxon>Pucciniomycetes</taxon>
        <taxon>Pucciniales</taxon>
        <taxon>Pucciniaceae</taxon>
        <taxon>Puccinia</taxon>
    </lineage>
</organism>
<gene>
    <name evidence="2" type="ORF">PGT21_019732</name>
</gene>
<feature type="compositionally biased region" description="Basic and acidic residues" evidence="1">
    <location>
        <begin position="194"/>
        <end position="205"/>
    </location>
</feature>
<feature type="compositionally biased region" description="Basic residues" evidence="1">
    <location>
        <begin position="184"/>
        <end position="193"/>
    </location>
</feature>
<protein>
    <submittedName>
        <fullName evidence="2">Uncharacterized protein</fullName>
    </submittedName>
</protein>
<keyword evidence="3" id="KW-1185">Reference proteome</keyword>
<comment type="caution">
    <text evidence="2">The sequence shown here is derived from an EMBL/GenBank/DDBJ whole genome shotgun (WGS) entry which is preliminary data.</text>
</comment>
<proteinExistence type="predicted"/>
<evidence type="ECO:0000313" key="3">
    <source>
        <dbReference type="Proteomes" id="UP000324748"/>
    </source>
</evidence>
<reference evidence="2 3" key="1">
    <citation type="submission" date="2019-05" db="EMBL/GenBank/DDBJ databases">
        <title>Emergence of the Ug99 lineage of the wheat stem rust pathogen through somatic hybridization.</title>
        <authorList>
            <person name="Li F."/>
            <person name="Upadhyaya N.M."/>
            <person name="Sperschneider J."/>
            <person name="Matny O."/>
            <person name="Nguyen-Phuc H."/>
            <person name="Mago R."/>
            <person name="Raley C."/>
            <person name="Miller M.E."/>
            <person name="Silverstein K.A.T."/>
            <person name="Henningsen E."/>
            <person name="Hirsch C.D."/>
            <person name="Visser B."/>
            <person name="Pretorius Z.A."/>
            <person name="Steffenson B.J."/>
            <person name="Schwessinger B."/>
            <person name="Dodds P.N."/>
            <person name="Figueroa M."/>
        </authorList>
    </citation>
    <scope>NUCLEOTIDE SEQUENCE [LARGE SCALE GENOMIC DNA]</scope>
    <source>
        <strain evidence="2">21-0</strain>
    </source>
</reference>
<feature type="region of interest" description="Disordered" evidence="1">
    <location>
        <begin position="175"/>
        <end position="205"/>
    </location>
</feature>
<evidence type="ECO:0000256" key="1">
    <source>
        <dbReference type="SAM" id="MobiDB-lite"/>
    </source>
</evidence>
<dbReference type="EMBL" id="VSWC01000003">
    <property type="protein sequence ID" value="KAA1116592.1"/>
    <property type="molecule type" value="Genomic_DNA"/>
</dbReference>
<evidence type="ECO:0000313" key="2">
    <source>
        <dbReference type="EMBL" id="KAA1116592.1"/>
    </source>
</evidence>
<dbReference type="AlphaFoldDB" id="A0A5B0QTJ3"/>
<name>A0A5B0QTJ3_PUCGR</name>
<sequence>MPKFRRSTIAPYATEKSRITLTKDNNRRYCDTPQGAPYICRTCPGKHHNPLSCVRNIQMRCPALPSEAGLPARTGLLCGAQDYPECVRNIEIGCPALTQGNEPPQALVDGEAGILTGSPAKGHIIVDNSLAIPLPISTTFPAETPTPAKMTPANLPTVTLSTSINVEVNWSRQDWKGSGSIQHREKKEKRRKGKELTWSRQDWKG</sequence>
<accession>A0A5B0QTJ3</accession>
<dbReference type="Proteomes" id="UP000324748">
    <property type="component" value="Unassembled WGS sequence"/>
</dbReference>